<dbReference type="PANTHER" id="PTHR43313:SF1">
    <property type="entry name" value="3BETA-HYDROXYSTEROID DEHYDROGENASE DHS-16"/>
    <property type="match status" value="1"/>
</dbReference>
<dbReference type="AlphaFoldDB" id="A0A9W8L5L5"/>
<evidence type="ECO:0000256" key="1">
    <source>
        <dbReference type="SAM" id="MobiDB-lite"/>
    </source>
</evidence>
<dbReference type="SUPFAM" id="SSF51735">
    <property type="entry name" value="NAD(P)-binding Rossmann-fold domains"/>
    <property type="match status" value="1"/>
</dbReference>
<dbReference type="InterPro" id="IPR036291">
    <property type="entry name" value="NAD(P)-bd_dom_sf"/>
</dbReference>
<feature type="region of interest" description="Disordered" evidence="1">
    <location>
        <begin position="383"/>
        <end position="402"/>
    </location>
</feature>
<gene>
    <name evidence="3" type="ORF">IWW39_002002</name>
</gene>
<feature type="compositionally biased region" description="Basic residues" evidence="1">
    <location>
        <begin position="179"/>
        <end position="189"/>
    </location>
</feature>
<dbReference type="InterPro" id="IPR002347">
    <property type="entry name" value="SDR_fam"/>
</dbReference>
<keyword evidence="4" id="KW-1185">Reference proteome</keyword>
<comment type="caution">
    <text evidence="3">The sequence shown here is derived from an EMBL/GenBank/DDBJ whole genome shotgun (WGS) entry which is preliminary data.</text>
</comment>
<keyword evidence="2" id="KW-0732">Signal</keyword>
<organism evidence="3 4">
    <name type="scientific">Coemansia spiralis</name>
    <dbReference type="NCBI Taxonomy" id="417178"/>
    <lineage>
        <taxon>Eukaryota</taxon>
        <taxon>Fungi</taxon>
        <taxon>Fungi incertae sedis</taxon>
        <taxon>Zoopagomycota</taxon>
        <taxon>Kickxellomycotina</taxon>
        <taxon>Kickxellomycetes</taxon>
        <taxon>Kickxellales</taxon>
        <taxon>Kickxellaceae</taxon>
        <taxon>Coemansia</taxon>
    </lineage>
</organism>
<dbReference type="PRINTS" id="PR00080">
    <property type="entry name" value="SDRFAMILY"/>
</dbReference>
<name>A0A9W8L5L5_9FUNG</name>
<accession>A0A9W8L5L5</accession>
<feature type="compositionally biased region" description="Low complexity" evidence="1">
    <location>
        <begin position="207"/>
        <end position="220"/>
    </location>
</feature>
<protein>
    <submittedName>
        <fullName evidence="3">Uncharacterized protein</fullName>
    </submittedName>
</protein>
<dbReference type="OrthoDB" id="2102561at2759"/>
<reference evidence="3" key="1">
    <citation type="submission" date="2022-07" db="EMBL/GenBank/DDBJ databases">
        <title>Phylogenomic reconstructions and comparative analyses of Kickxellomycotina fungi.</title>
        <authorList>
            <person name="Reynolds N.K."/>
            <person name="Stajich J.E."/>
            <person name="Barry K."/>
            <person name="Grigoriev I.V."/>
            <person name="Crous P."/>
            <person name="Smith M.E."/>
        </authorList>
    </citation>
    <scope>NUCLEOTIDE SEQUENCE</scope>
    <source>
        <strain evidence="3">CBS 109367</strain>
    </source>
</reference>
<evidence type="ECO:0000256" key="2">
    <source>
        <dbReference type="SAM" id="SignalP"/>
    </source>
</evidence>
<dbReference type="PRINTS" id="PR00081">
    <property type="entry name" value="GDHRDH"/>
</dbReference>
<dbReference type="EMBL" id="JANBTX010000040">
    <property type="protein sequence ID" value="KAJ2688697.1"/>
    <property type="molecule type" value="Genomic_DNA"/>
</dbReference>
<feature type="region of interest" description="Disordered" evidence="1">
    <location>
        <begin position="116"/>
        <end position="220"/>
    </location>
</feature>
<dbReference type="Proteomes" id="UP001151516">
    <property type="component" value="Unassembled WGS sequence"/>
</dbReference>
<dbReference type="GO" id="GO:0008202">
    <property type="term" value="P:steroid metabolic process"/>
    <property type="evidence" value="ECO:0007669"/>
    <property type="project" value="TreeGrafter"/>
</dbReference>
<dbReference type="Gene3D" id="3.40.50.720">
    <property type="entry name" value="NAD(P)-binding Rossmann-like Domain"/>
    <property type="match status" value="2"/>
</dbReference>
<dbReference type="GO" id="GO:0016491">
    <property type="term" value="F:oxidoreductase activity"/>
    <property type="evidence" value="ECO:0007669"/>
    <property type="project" value="TreeGrafter"/>
</dbReference>
<evidence type="ECO:0000313" key="3">
    <source>
        <dbReference type="EMBL" id="KAJ2688697.1"/>
    </source>
</evidence>
<feature type="signal peptide" evidence="2">
    <location>
        <begin position="1"/>
        <end position="26"/>
    </location>
</feature>
<sequence>MASKSFLQNHLLYLLCSLLGVVASRALTVVDAVSNWWHTVVCALLTLLPKARVRFPVTRPASHYHPAVLVTGTSSGIGHDTAIALASRGYTVFAGVRSWEDGARVESDFLAGVSPEAARSNRQVRNPSRHSRRSVRPTAEPAAPVNGGAPSDTDTDGADHGTTGSKQRIHDAVAGPRHMLQRRLRRMQRRQADAAPARSATTSGAVRRSASTESSSGRRGSRTGCIIPVILDVVCGDSVDRAFAQVSEELERRSIPLVAVVNNAGVTAFGPMDISAPSFIDHCMNVNFHGPVRVTQKFMPLLRASSGRIVNISSIMTWLIGPGFGVYCASKAALTAASRAWHYELANNNISVSIVEPGVTRTALWRKVESQLEFHHARLNGVRPEKRPRGRRLPPAAMPGDEAVASVSPERSSALQASDDTCVADDALPSPELAASTVAAATEDQALYNPMIRRIKTSNELAPIFALPTCHAVNAIVHALTSPYPKSTYRVGWDARLMGLATWIASEEVVEWLCRVIGIVSEN</sequence>
<proteinExistence type="predicted"/>
<feature type="chain" id="PRO_5040756476" evidence="2">
    <location>
        <begin position="27"/>
        <end position="523"/>
    </location>
</feature>
<dbReference type="PANTHER" id="PTHR43313">
    <property type="entry name" value="SHORT-CHAIN DEHYDROGENASE/REDUCTASE FAMILY 9C"/>
    <property type="match status" value="1"/>
</dbReference>
<evidence type="ECO:0000313" key="4">
    <source>
        <dbReference type="Proteomes" id="UP001151516"/>
    </source>
</evidence>
<dbReference type="Pfam" id="PF00106">
    <property type="entry name" value="adh_short"/>
    <property type="match status" value="1"/>
</dbReference>